<dbReference type="Proteomes" id="UP001267878">
    <property type="component" value="Unassembled WGS sequence"/>
</dbReference>
<evidence type="ECO:0000313" key="2">
    <source>
        <dbReference type="Proteomes" id="UP001267878"/>
    </source>
</evidence>
<protein>
    <submittedName>
        <fullName evidence="1">Uncharacterized protein</fullName>
    </submittedName>
</protein>
<keyword evidence="2" id="KW-1185">Reference proteome</keyword>
<gene>
    <name evidence="1" type="ORF">J2X04_002970</name>
</gene>
<reference evidence="1 2" key="1">
    <citation type="submission" date="2023-07" db="EMBL/GenBank/DDBJ databases">
        <title>Sorghum-associated microbial communities from plants grown in Nebraska, USA.</title>
        <authorList>
            <person name="Schachtman D."/>
        </authorList>
    </citation>
    <scope>NUCLEOTIDE SEQUENCE [LARGE SCALE GENOMIC DNA]</scope>
    <source>
        <strain evidence="1 2">BE187</strain>
    </source>
</reference>
<accession>A0ABU1VSX5</accession>
<evidence type="ECO:0000313" key="1">
    <source>
        <dbReference type="EMBL" id="MDR7100589.1"/>
    </source>
</evidence>
<sequence>MSTDSAYPRHSFPQNWSALDLVDAVPLRLSDRIALGLIEFSVAPVAANNPIVANNPFVVAAPRGWRRGYAGSNELPDFRVR</sequence>
<organism evidence="1 2">
    <name type="scientific">Agrilutibacter niabensis</name>
    <dbReference type="NCBI Taxonomy" id="380628"/>
    <lineage>
        <taxon>Bacteria</taxon>
        <taxon>Pseudomonadati</taxon>
        <taxon>Pseudomonadota</taxon>
        <taxon>Gammaproteobacteria</taxon>
        <taxon>Lysobacterales</taxon>
        <taxon>Lysobacteraceae</taxon>
        <taxon>Agrilutibacter</taxon>
    </lineage>
</organism>
<comment type="caution">
    <text evidence="1">The sequence shown here is derived from an EMBL/GenBank/DDBJ whole genome shotgun (WGS) entry which is preliminary data.</text>
</comment>
<proteinExistence type="predicted"/>
<name>A0ABU1VSX5_9GAMM</name>
<dbReference type="RefSeq" id="WP_310055536.1">
    <property type="nucleotide sequence ID" value="NZ_JAVDVW010000002.1"/>
</dbReference>
<dbReference type="EMBL" id="JAVDVW010000002">
    <property type="protein sequence ID" value="MDR7100589.1"/>
    <property type="molecule type" value="Genomic_DNA"/>
</dbReference>